<sequence>MALHNYCRLGGLPDACSRVACDMEDFPELPKLADIFKNCDVPGLEETCYVLFVLLIIPVSAGVFFAVRFYIRPSLKGYEEIKPGNEATSQELAPLNTSRTEPVTEASAMIETETKGSLSKAASEGREGGATAMDSGETMVGAGSKTGDVSPAVEAKLHPA</sequence>
<keyword evidence="3" id="KW-1185">Reference proteome</keyword>
<name>A0A8B7XU79_ACAPL</name>
<evidence type="ECO:0000313" key="4">
    <source>
        <dbReference type="RefSeq" id="XP_022084408.1"/>
    </source>
</evidence>
<dbReference type="OMA" id="LEETCYV"/>
<keyword evidence="2" id="KW-0472">Membrane</keyword>
<proteinExistence type="predicted"/>
<dbReference type="AlphaFoldDB" id="A0A8B7XU79"/>
<reference evidence="4" key="1">
    <citation type="submission" date="2025-08" db="UniProtKB">
        <authorList>
            <consortium name="RefSeq"/>
        </authorList>
    </citation>
    <scope>IDENTIFICATION</scope>
</reference>
<evidence type="ECO:0000313" key="3">
    <source>
        <dbReference type="Proteomes" id="UP000694845"/>
    </source>
</evidence>
<dbReference type="KEGG" id="aplc:110975865"/>
<dbReference type="GeneID" id="110975865"/>
<feature type="transmembrane region" description="Helical" evidence="2">
    <location>
        <begin position="49"/>
        <end position="71"/>
    </location>
</feature>
<keyword evidence="2" id="KW-1133">Transmembrane helix</keyword>
<gene>
    <name evidence="4" type="primary">LOC110975865</name>
</gene>
<accession>A0A8B7XU79</accession>
<evidence type="ECO:0000256" key="2">
    <source>
        <dbReference type="SAM" id="Phobius"/>
    </source>
</evidence>
<feature type="region of interest" description="Disordered" evidence="1">
    <location>
        <begin position="112"/>
        <end position="160"/>
    </location>
</feature>
<organism evidence="3 4">
    <name type="scientific">Acanthaster planci</name>
    <name type="common">Crown-of-thorns starfish</name>
    <dbReference type="NCBI Taxonomy" id="133434"/>
    <lineage>
        <taxon>Eukaryota</taxon>
        <taxon>Metazoa</taxon>
        <taxon>Echinodermata</taxon>
        <taxon>Eleutherozoa</taxon>
        <taxon>Asterozoa</taxon>
        <taxon>Asteroidea</taxon>
        <taxon>Valvatacea</taxon>
        <taxon>Valvatida</taxon>
        <taxon>Acanthasteridae</taxon>
        <taxon>Acanthaster</taxon>
    </lineage>
</organism>
<dbReference type="Proteomes" id="UP000694845">
    <property type="component" value="Unplaced"/>
</dbReference>
<protein>
    <submittedName>
        <fullName evidence="4">Uncharacterized protein LOC110975865</fullName>
    </submittedName>
</protein>
<evidence type="ECO:0000256" key="1">
    <source>
        <dbReference type="SAM" id="MobiDB-lite"/>
    </source>
</evidence>
<dbReference type="RefSeq" id="XP_022084408.1">
    <property type="nucleotide sequence ID" value="XM_022228716.1"/>
</dbReference>
<keyword evidence="2" id="KW-0812">Transmembrane</keyword>
<dbReference type="OrthoDB" id="10512605at2759"/>